<evidence type="ECO:0000313" key="12">
    <source>
        <dbReference type="Proteomes" id="UP000002218"/>
    </source>
</evidence>
<evidence type="ECO:0000256" key="7">
    <source>
        <dbReference type="ARBA" id="ARBA00023239"/>
    </source>
</evidence>
<dbReference type="Gene3D" id="3.20.20.10">
    <property type="entry name" value="Alanine racemase"/>
    <property type="match status" value="1"/>
</dbReference>
<dbReference type="Proteomes" id="UP000002218">
    <property type="component" value="Chromosome"/>
</dbReference>
<dbReference type="InterPro" id="IPR022644">
    <property type="entry name" value="De-COase2_N"/>
</dbReference>
<gene>
    <name evidence="11" type="ordered locus">Namu_3879</name>
</gene>
<dbReference type="InterPro" id="IPR036736">
    <property type="entry name" value="ACP-like_sf"/>
</dbReference>
<dbReference type="SUPFAM" id="SSF47336">
    <property type="entry name" value="ACP-like"/>
    <property type="match status" value="1"/>
</dbReference>
<evidence type="ECO:0000256" key="8">
    <source>
        <dbReference type="PIRSR" id="PIRSR600183-50"/>
    </source>
</evidence>
<reference evidence="11 12" key="2">
    <citation type="journal article" date="2010" name="Stand. Genomic Sci.">
        <title>Complete genome sequence of Nakamurella multipartita type strain (Y-104).</title>
        <authorList>
            <person name="Tice H."/>
            <person name="Mayilraj S."/>
            <person name="Sims D."/>
            <person name="Lapidus A."/>
            <person name="Nolan M."/>
            <person name="Lucas S."/>
            <person name="Glavina Del Rio T."/>
            <person name="Copeland A."/>
            <person name="Cheng J.F."/>
            <person name="Meincke L."/>
            <person name="Bruce D."/>
            <person name="Goodwin L."/>
            <person name="Pitluck S."/>
            <person name="Ivanova N."/>
            <person name="Mavromatis K."/>
            <person name="Ovchinnikova G."/>
            <person name="Pati A."/>
            <person name="Chen A."/>
            <person name="Palaniappan K."/>
            <person name="Land M."/>
            <person name="Hauser L."/>
            <person name="Chang Y.J."/>
            <person name="Jeffries C.D."/>
            <person name="Detter J.C."/>
            <person name="Brettin T."/>
            <person name="Rohde M."/>
            <person name="Goker M."/>
            <person name="Bristow J."/>
            <person name="Eisen J.A."/>
            <person name="Markowitz V."/>
            <person name="Hugenholtz P."/>
            <person name="Kyrpides N.C."/>
            <person name="Klenk H.P."/>
            <person name="Chen F."/>
        </authorList>
    </citation>
    <scope>NUCLEOTIDE SEQUENCE [LARGE SCALE GENOMIC DNA]</scope>
    <source>
        <strain evidence="12">ATCC 700099 / DSM 44233 / CIP 104796 / JCM 9543 / NBRC 105858 / Y-104</strain>
    </source>
</reference>
<reference evidence="12" key="1">
    <citation type="submission" date="2009-09" db="EMBL/GenBank/DDBJ databases">
        <title>The complete genome of Nakamurella multipartita DSM 44233.</title>
        <authorList>
            <consortium name="US DOE Joint Genome Institute (JGI-PGF)"/>
            <person name="Lucas S."/>
            <person name="Copeland A."/>
            <person name="Lapidus A."/>
            <person name="Glavina del Rio T."/>
            <person name="Dalin E."/>
            <person name="Tice H."/>
            <person name="Bruce D."/>
            <person name="Goodwin L."/>
            <person name="Pitluck S."/>
            <person name="Kyrpides N."/>
            <person name="Mavromatis K."/>
            <person name="Ivanova N."/>
            <person name="Ovchinnikova G."/>
            <person name="Sims D."/>
            <person name="Meincke L."/>
            <person name="Brettin T."/>
            <person name="Detter J.C."/>
            <person name="Han C."/>
            <person name="Larimer F."/>
            <person name="Land M."/>
            <person name="Hauser L."/>
            <person name="Markowitz V."/>
            <person name="Cheng J.-F."/>
            <person name="Hugenholtz P."/>
            <person name="Woyke T."/>
            <person name="Wu D."/>
            <person name="Klenk H.-P."/>
            <person name="Eisen J.A."/>
        </authorList>
    </citation>
    <scope>NUCLEOTIDE SEQUENCE [LARGE SCALE GENOMIC DNA]</scope>
    <source>
        <strain evidence="12">ATCC 700099 / DSM 44233 / CIP 104796 / JCM 9543 / NBRC 105858 / Y-104</strain>
    </source>
</reference>
<dbReference type="PANTHER" id="PTHR43727">
    <property type="entry name" value="DIAMINOPIMELATE DECARBOXYLASE"/>
    <property type="match status" value="1"/>
</dbReference>
<dbReference type="AlphaFoldDB" id="C8XGU3"/>
<dbReference type="InterPro" id="IPR009006">
    <property type="entry name" value="Ala_racemase/Decarboxylase_C"/>
</dbReference>
<dbReference type="Gene3D" id="2.40.37.10">
    <property type="entry name" value="Lyase, Ornithine Decarboxylase, Chain A, domain 1"/>
    <property type="match status" value="1"/>
</dbReference>
<dbReference type="PROSITE" id="PS50075">
    <property type="entry name" value="CARRIER"/>
    <property type="match status" value="1"/>
</dbReference>
<sequence>MARTQPLDAARCTALAARFGTPLFVYDAEVLAASFGELREALPPAVEIFYSLKANPNVSVVGVLAAAGARAEVCSRAELRTALLAGIDPADIIFLGPSKSATDLEACLTAGIYAIVAESFDELGELDRIARSRQVRPRVMLRVNPRRGTTGAGLSMGGKPRQFGIDESQLEHCGSVPERFPQLDVCGIHVYLGTRLLDASLFTENVRATLELAERIAAVTGIRLAAVDVGGGVGVAYFAGESDPDLSGVRAELEPLVASFRQRHPRVRLMCESGRFLAARAGEYVVRVGAVKQSMGQWFASTDGGTHHHQAAAGIGSVVPRNFPVRLLNRTSAAPAGAWQVTGSLCTPNDTLARNVELPQLQVGDLIGIGRSGAYAASASPGRFLSHGYAAEVLLHDGDGHLVRRRDNPLDLLRGQHYHHVRTRPMERRQAIEHIRVAVEKVTRRDLPALDAETPLPALGLDSTGMLELLMELEDLATFVVDPDDLDPEVFRTVGTLCDYLTRMASVP</sequence>
<dbReference type="SUPFAM" id="SSF51419">
    <property type="entry name" value="PLP-binding barrel"/>
    <property type="match status" value="1"/>
</dbReference>
<keyword evidence="4" id="KW-0210">Decarboxylase</keyword>
<dbReference type="OrthoDB" id="9802241at2"/>
<comment type="similarity">
    <text evidence="9">Belongs to the Orn/Lys/Arg decarboxylase class-II family.</text>
</comment>
<dbReference type="InterPro" id="IPR006162">
    <property type="entry name" value="Ppantetheine_attach_site"/>
</dbReference>
<dbReference type="eggNOG" id="COG0019">
    <property type="taxonomic scope" value="Bacteria"/>
</dbReference>
<dbReference type="InParanoid" id="C8XGU3"/>
<evidence type="ECO:0000256" key="4">
    <source>
        <dbReference type="ARBA" id="ARBA00022793"/>
    </source>
</evidence>
<evidence type="ECO:0000256" key="1">
    <source>
        <dbReference type="ARBA" id="ARBA00001933"/>
    </source>
</evidence>
<accession>C8XGU3</accession>
<keyword evidence="2" id="KW-0596">Phosphopantetheine</keyword>
<dbReference type="PRINTS" id="PR01179">
    <property type="entry name" value="ODADCRBXLASE"/>
</dbReference>
<dbReference type="GO" id="GO:0008836">
    <property type="term" value="F:diaminopimelate decarboxylase activity"/>
    <property type="evidence" value="ECO:0007669"/>
    <property type="project" value="InterPro"/>
</dbReference>
<keyword evidence="3" id="KW-0597">Phosphoprotein</keyword>
<feature type="domain" description="Carrier" evidence="10">
    <location>
        <begin position="426"/>
        <end position="505"/>
    </location>
</feature>
<evidence type="ECO:0000256" key="2">
    <source>
        <dbReference type="ARBA" id="ARBA00022450"/>
    </source>
</evidence>
<dbReference type="PANTHER" id="PTHR43727:SF2">
    <property type="entry name" value="GROUP IV DECARBOXYLASE"/>
    <property type="match status" value="1"/>
</dbReference>
<evidence type="ECO:0000256" key="9">
    <source>
        <dbReference type="RuleBase" id="RU003737"/>
    </source>
</evidence>
<dbReference type="Gene3D" id="1.10.1200.10">
    <property type="entry name" value="ACP-like"/>
    <property type="match status" value="1"/>
</dbReference>
<dbReference type="EMBL" id="CP001737">
    <property type="protein sequence ID" value="ACV80174.1"/>
    <property type="molecule type" value="Genomic_DNA"/>
</dbReference>
<name>C8XGU3_NAKMY</name>
<evidence type="ECO:0000256" key="3">
    <source>
        <dbReference type="ARBA" id="ARBA00022553"/>
    </source>
</evidence>
<dbReference type="InterPro" id="IPR029066">
    <property type="entry name" value="PLP-binding_barrel"/>
</dbReference>
<feature type="active site" description="Proton donor" evidence="8">
    <location>
        <position position="346"/>
    </location>
</feature>
<evidence type="ECO:0000259" key="10">
    <source>
        <dbReference type="PROSITE" id="PS50075"/>
    </source>
</evidence>
<dbReference type="InterPro" id="IPR000183">
    <property type="entry name" value="Orn/DAP/Arg_de-COase"/>
</dbReference>
<dbReference type="GO" id="GO:0009089">
    <property type="term" value="P:lysine biosynthetic process via diaminopimelate"/>
    <property type="evidence" value="ECO:0007669"/>
    <property type="project" value="InterPro"/>
</dbReference>
<evidence type="ECO:0000256" key="6">
    <source>
        <dbReference type="ARBA" id="ARBA00023154"/>
    </source>
</evidence>
<keyword evidence="5 8" id="KW-0663">Pyridoxal phosphate</keyword>
<dbReference type="PRINTS" id="PR01181">
    <property type="entry name" value="DAPDCRBXLASE"/>
</dbReference>
<evidence type="ECO:0000313" key="11">
    <source>
        <dbReference type="EMBL" id="ACV80174.1"/>
    </source>
</evidence>
<dbReference type="eggNOG" id="COG0236">
    <property type="taxonomic scope" value="Bacteria"/>
</dbReference>
<organism evidence="11 12">
    <name type="scientific">Nakamurella multipartita (strain ATCC 700099 / DSM 44233 / CIP 104796 / JCM 9543 / NBRC 105858 / Y-104)</name>
    <name type="common">Microsphaera multipartita</name>
    <dbReference type="NCBI Taxonomy" id="479431"/>
    <lineage>
        <taxon>Bacteria</taxon>
        <taxon>Bacillati</taxon>
        <taxon>Actinomycetota</taxon>
        <taxon>Actinomycetes</taxon>
        <taxon>Nakamurellales</taxon>
        <taxon>Nakamurellaceae</taxon>
        <taxon>Nakamurella</taxon>
    </lineage>
</organism>
<dbReference type="PROSITE" id="PS00012">
    <property type="entry name" value="PHOSPHOPANTETHEINE"/>
    <property type="match status" value="1"/>
</dbReference>
<protein>
    <submittedName>
        <fullName evidence="11">Orn/DAP/Arg decarboxylase 2</fullName>
    </submittedName>
</protein>
<keyword evidence="7" id="KW-0456">Lyase</keyword>
<dbReference type="STRING" id="479431.Namu_3879"/>
<dbReference type="HOGENOM" id="CLU_026444_0_3_11"/>
<dbReference type="Pfam" id="PF00278">
    <property type="entry name" value="Orn_DAP_Arg_deC"/>
    <property type="match status" value="1"/>
</dbReference>
<feature type="modified residue" description="N6-(pyridoxal phosphate)lysine" evidence="8">
    <location>
        <position position="53"/>
    </location>
</feature>
<dbReference type="InterPro" id="IPR022657">
    <property type="entry name" value="De-COase2_CS"/>
</dbReference>
<comment type="cofactor">
    <cofactor evidence="1 8">
        <name>pyridoxal 5'-phosphate</name>
        <dbReference type="ChEBI" id="CHEBI:597326"/>
    </cofactor>
</comment>
<dbReference type="Pfam" id="PF00550">
    <property type="entry name" value="PP-binding"/>
    <property type="match status" value="1"/>
</dbReference>
<keyword evidence="12" id="KW-1185">Reference proteome</keyword>
<dbReference type="SUPFAM" id="SSF50621">
    <property type="entry name" value="Alanine racemase C-terminal domain-like"/>
    <property type="match status" value="1"/>
</dbReference>
<proteinExistence type="inferred from homology"/>
<dbReference type="Pfam" id="PF02784">
    <property type="entry name" value="Orn_Arg_deC_N"/>
    <property type="match status" value="1"/>
</dbReference>
<dbReference type="RefSeq" id="WP_015749001.1">
    <property type="nucleotide sequence ID" value="NC_013235.1"/>
</dbReference>
<dbReference type="KEGG" id="nml:Namu_3879"/>
<dbReference type="InterPro" id="IPR022643">
    <property type="entry name" value="De-COase2_C"/>
</dbReference>
<evidence type="ECO:0000256" key="5">
    <source>
        <dbReference type="ARBA" id="ARBA00022898"/>
    </source>
</evidence>
<dbReference type="InterPro" id="IPR009081">
    <property type="entry name" value="PP-bd_ACP"/>
</dbReference>
<dbReference type="PROSITE" id="PS00879">
    <property type="entry name" value="ODR_DC_2_2"/>
    <property type="match status" value="1"/>
</dbReference>
<dbReference type="InterPro" id="IPR002986">
    <property type="entry name" value="DAP_deCOOHase_LysA"/>
</dbReference>
<keyword evidence="6" id="KW-0457">Lysine biosynthesis</keyword>
<keyword evidence="6" id="KW-0028">Amino-acid biosynthesis</keyword>